<evidence type="ECO:0000313" key="5">
    <source>
        <dbReference type="Proteomes" id="UP000198211"/>
    </source>
</evidence>
<keyword evidence="1" id="KW-0863">Zinc-finger</keyword>
<dbReference type="AlphaFoldDB" id="A0A225VA00"/>
<accession>A0A225VA00</accession>
<dbReference type="InterPro" id="IPR043128">
    <property type="entry name" value="Rev_trsase/Diguanyl_cyclase"/>
</dbReference>
<dbReference type="OrthoDB" id="127632at2759"/>
<evidence type="ECO:0000256" key="1">
    <source>
        <dbReference type="PROSITE-ProRule" id="PRU00047"/>
    </source>
</evidence>
<feature type="region of interest" description="Disordered" evidence="2">
    <location>
        <begin position="213"/>
        <end position="271"/>
    </location>
</feature>
<dbReference type="SUPFAM" id="SSF56672">
    <property type="entry name" value="DNA/RNA polymerases"/>
    <property type="match status" value="1"/>
</dbReference>
<dbReference type="PANTHER" id="PTHR33064:SF37">
    <property type="entry name" value="RIBONUCLEASE H"/>
    <property type="match status" value="1"/>
</dbReference>
<feature type="compositionally biased region" description="Polar residues" evidence="2">
    <location>
        <begin position="216"/>
        <end position="228"/>
    </location>
</feature>
<dbReference type="GO" id="GO:0003676">
    <property type="term" value="F:nucleic acid binding"/>
    <property type="evidence" value="ECO:0007669"/>
    <property type="project" value="InterPro"/>
</dbReference>
<dbReference type="InterPro" id="IPR043502">
    <property type="entry name" value="DNA/RNA_pol_sf"/>
</dbReference>
<evidence type="ECO:0000313" key="4">
    <source>
        <dbReference type="EMBL" id="OWZ01914.1"/>
    </source>
</evidence>
<feature type="region of interest" description="Disordered" evidence="2">
    <location>
        <begin position="1"/>
        <end position="25"/>
    </location>
</feature>
<dbReference type="EMBL" id="NBNE01006529">
    <property type="protein sequence ID" value="OWZ01914.1"/>
    <property type="molecule type" value="Genomic_DNA"/>
</dbReference>
<keyword evidence="1" id="KW-0862">Zinc</keyword>
<comment type="caution">
    <text evidence="4">The sequence shown here is derived from an EMBL/GenBank/DDBJ whole genome shotgun (WGS) entry which is preliminary data.</text>
</comment>
<dbReference type="Gene3D" id="3.10.10.10">
    <property type="entry name" value="HIV Type 1 Reverse Transcriptase, subunit A, domain 1"/>
    <property type="match status" value="1"/>
</dbReference>
<organism evidence="4 5">
    <name type="scientific">Phytophthora megakarya</name>
    <dbReference type="NCBI Taxonomy" id="4795"/>
    <lineage>
        <taxon>Eukaryota</taxon>
        <taxon>Sar</taxon>
        <taxon>Stramenopiles</taxon>
        <taxon>Oomycota</taxon>
        <taxon>Peronosporomycetes</taxon>
        <taxon>Peronosporales</taxon>
        <taxon>Peronosporaceae</taxon>
        <taxon>Phytophthora</taxon>
    </lineage>
</organism>
<name>A0A225VA00_9STRA</name>
<dbReference type="GO" id="GO:0008270">
    <property type="term" value="F:zinc ion binding"/>
    <property type="evidence" value="ECO:0007669"/>
    <property type="project" value="UniProtKB-KW"/>
</dbReference>
<dbReference type="Proteomes" id="UP000198211">
    <property type="component" value="Unassembled WGS sequence"/>
</dbReference>
<protein>
    <recommendedName>
        <fullName evidence="3">CCHC-type domain-containing protein</fullName>
    </recommendedName>
</protein>
<dbReference type="PANTHER" id="PTHR33064">
    <property type="entry name" value="POL PROTEIN"/>
    <property type="match status" value="1"/>
</dbReference>
<dbReference type="InterPro" id="IPR001878">
    <property type="entry name" value="Znf_CCHC"/>
</dbReference>
<feature type="domain" description="CCHC-type" evidence="3">
    <location>
        <begin position="273"/>
        <end position="288"/>
    </location>
</feature>
<dbReference type="InterPro" id="IPR051320">
    <property type="entry name" value="Viral_Replic_Matur_Polypro"/>
</dbReference>
<dbReference type="SUPFAM" id="SSF57756">
    <property type="entry name" value="Retrovirus zinc finger-like domains"/>
    <property type="match status" value="1"/>
</dbReference>
<evidence type="ECO:0000259" key="3">
    <source>
        <dbReference type="PROSITE" id="PS50158"/>
    </source>
</evidence>
<evidence type="ECO:0000256" key="2">
    <source>
        <dbReference type="SAM" id="MobiDB-lite"/>
    </source>
</evidence>
<dbReference type="InterPro" id="IPR036875">
    <property type="entry name" value="Znf_CCHC_sf"/>
</dbReference>
<feature type="compositionally biased region" description="Polar residues" evidence="2">
    <location>
        <begin position="241"/>
        <end position="266"/>
    </location>
</feature>
<dbReference type="Gene3D" id="3.30.70.270">
    <property type="match status" value="1"/>
</dbReference>
<keyword evidence="1" id="KW-0479">Metal-binding</keyword>
<gene>
    <name evidence="4" type="ORF">PHMEG_00026622</name>
</gene>
<feature type="non-terminal residue" evidence="4">
    <location>
        <position position="687"/>
    </location>
</feature>
<reference evidence="5" key="1">
    <citation type="submission" date="2017-03" db="EMBL/GenBank/DDBJ databases">
        <title>Phytopthora megakarya and P. palmivora, two closely related causual agents of cacao black pod achieved similar genome size and gene model numbers by different mechanisms.</title>
        <authorList>
            <person name="Ali S."/>
            <person name="Shao J."/>
            <person name="Larry D.J."/>
            <person name="Kronmiller B."/>
            <person name="Shen D."/>
            <person name="Strem M.D."/>
            <person name="Melnick R.L."/>
            <person name="Guiltinan M.J."/>
            <person name="Tyler B.M."/>
            <person name="Meinhardt L.W."/>
            <person name="Bailey B.A."/>
        </authorList>
    </citation>
    <scope>NUCLEOTIDE SEQUENCE [LARGE SCALE GENOMIC DNA]</scope>
    <source>
        <strain evidence="5">zdho120</strain>
    </source>
</reference>
<keyword evidence="5" id="KW-1185">Reference proteome</keyword>
<proteinExistence type="predicted"/>
<sequence length="687" mass="77289">MATVSPGRASPMADTRPAATERTEPGRITNAQVLPAAPRYAGSTMKDRRVFMQAYETNFHALSAFDTRFGRPFIMPVGGCIEERTCKMICLSPNEVSENEWIAYFLQAREPEIEDNTTVDAAMKNFKMLLIFPDAASRMGQLRTDMHRILDEYAVEQVMLERDLPIFGEAIHKRLEYTQHKELKTDVVKCYAWILEQLKAYLVWQPPVVHVKPQARPQNNPGNLQLKQQLDGGSKHGVTGETASPSSLEGKTGPTANKSSPKSSNGGRPRRSCLKCGSLAHLVRKCPDVTPNETTHDSETNTGAKRVKVVQIGGAGTVGVTSTDEPSAPLRSIVDDNGTAQVTIDGYTMQTSFSIVAPMSQWFMEALCALSSQLALRFRNTRTLDPVGGHLISVARKVWFGEVEFDTSAGLLLLRNLDCLVHEEDHPLSLTIGRPVMNRLGYSTDGLLAAARARQPEYELLEREENTVDPSPLVQLQVLEEDGDELDELVTSPSMAGKTTRAVQEALELKLQEATRNGLPSKESEQLRQLLFRYIDVFRLSVGNDPPVRVPPLRAKARRYPSDHKRYLHEHIRELVEHGLVVENHRNRWASTSRIVAKREARQYRMTVYTRAVNALTEPMPWPMPDIESDLAMVEDSHSYFTIDWWRGYWQLPQDEDSQELYTIMTYCGEVRSEKLETGNGRIKWAD</sequence>
<dbReference type="PROSITE" id="PS50158">
    <property type="entry name" value="ZF_CCHC"/>
    <property type="match status" value="1"/>
</dbReference>